<dbReference type="Gene3D" id="3.30.70.370">
    <property type="match status" value="1"/>
</dbReference>
<feature type="domain" description="5'-3' exonuclease" evidence="18">
    <location>
        <begin position="6"/>
        <end position="269"/>
    </location>
</feature>
<reference evidence="20 21" key="1">
    <citation type="journal article" date="2016" name="Nat. Commun.">
        <title>Thousands of microbial genomes shed light on interconnected biogeochemical processes in an aquifer system.</title>
        <authorList>
            <person name="Anantharaman K."/>
            <person name="Brown C.T."/>
            <person name="Hug L.A."/>
            <person name="Sharon I."/>
            <person name="Castelle C.J."/>
            <person name="Probst A.J."/>
            <person name="Thomas B.C."/>
            <person name="Singh A."/>
            <person name="Wilkins M.J."/>
            <person name="Karaoz U."/>
            <person name="Brodie E.L."/>
            <person name="Williams K.H."/>
            <person name="Hubbard S.S."/>
            <person name="Banfield J.F."/>
        </authorList>
    </citation>
    <scope>NUCLEOTIDE SEQUENCE [LARGE SCALE GENOMIC DNA]</scope>
</reference>
<evidence type="ECO:0000256" key="10">
    <source>
        <dbReference type="ARBA" id="ARBA00022839"/>
    </source>
</evidence>
<evidence type="ECO:0000256" key="8">
    <source>
        <dbReference type="ARBA" id="ARBA00022763"/>
    </source>
</evidence>
<evidence type="ECO:0000256" key="14">
    <source>
        <dbReference type="ARBA" id="ARBA00049244"/>
    </source>
</evidence>
<dbReference type="Pfam" id="PF01612">
    <property type="entry name" value="DNA_pol_A_exo1"/>
    <property type="match status" value="1"/>
</dbReference>
<dbReference type="PRINTS" id="PR00868">
    <property type="entry name" value="DNAPOLI"/>
</dbReference>
<dbReference type="InterPro" id="IPR001098">
    <property type="entry name" value="DNA-dir_DNA_pol_A_palm_dom"/>
</dbReference>
<dbReference type="SMART" id="SM00475">
    <property type="entry name" value="53EXOc"/>
    <property type="match status" value="1"/>
</dbReference>
<sequence>MKTEKQKLVIIDANALVHRAFHALPPLTTKDGVLVNAVYGFTAILLKVLKDLRPDYIAAAFDVKAKTFRHQEFEAYKATRVKAPDELYQQIPLVKEVLKSFNVTIFEQAGYEADDLIGTIAHLKSVDRPEIETIIVTGDQDTFQLVDNNTKIFSPHKGLGETILYDEQVIKEKFNGLKPEQLIDYKALRGDPSDNIPGVKGIGEKGAINLLNDFKTLENIYQHLDSKKISERHQKLLKEHEKEAFLSKKLATIITEVPIKFDLENCRLGGFDKTKVIKLFQELNFKRLMTQLANLDSKLQIKSGQGGLFDDVQKHKNTENLPTGRQAQKQNYILVNNEKILKDFLTNLKKQEEFCFDSETTGLDPFSAKLLGLSFCWQKNQAYYLPINAIAQIKNDLLLIFKNPKIKKIGHNIKYDLAVLKESGVEVKGIYFDTMVASYLLNPGNRQHNLDTLAFIELGYQMQPISDLIGTGQKQINMSEVPLEKLSWYSGEDADLTFQLYQKLKKDLENEGMFGLFEELEMPLIEVLADIEKNGVKLDLKLLNKLSQETNQDLELLEKKIYKAVGKKFNIASPQQLKEILFEKLKISTVGLGKTKTGISTAADELEKLRGEHQVIDLILDFRELAKLKSTYLDALPKLINTKDHRVHTSFNQTVTATGRLSSSNPNLQNIPIRTKRGQQIRKIFIAEKDYKIVKADYSQIELRIVASLANDKNMLSAFESQVDIHTKTAAAINDLKIEEVTPSLRRQAKEINFGVLYGMGSWGLSKRTGISSQEAKKFIDKYFQTYQEVKKYLLETIEIARTKGYVETFYGRRRYLPEINSSSQPVRAGAERMAINMPIQGTAADLIKLAMIQIHQKLPKVSPATKMILQVHDELVFEVPAKEVKKVAEFIKNAMNDVYKLRAPIATETSAGSSWGETQEL</sequence>
<evidence type="ECO:0000256" key="11">
    <source>
        <dbReference type="ARBA" id="ARBA00022932"/>
    </source>
</evidence>
<proteinExistence type="inferred from homology"/>
<dbReference type="InterPro" id="IPR020045">
    <property type="entry name" value="DNA_polI_H3TH"/>
</dbReference>
<feature type="domain" description="3'-5' exonuclease" evidence="17">
    <location>
        <begin position="332"/>
        <end position="509"/>
    </location>
</feature>
<dbReference type="InterPro" id="IPR018320">
    <property type="entry name" value="DNA_polymerase_1"/>
</dbReference>
<dbReference type="GO" id="GO:0006302">
    <property type="term" value="P:double-strand break repair"/>
    <property type="evidence" value="ECO:0007669"/>
    <property type="project" value="TreeGrafter"/>
</dbReference>
<dbReference type="InterPro" id="IPR008918">
    <property type="entry name" value="HhH2"/>
</dbReference>
<evidence type="ECO:0000256" key="16">
    <source>
        <dbReference type="RuleBase" id="RU004460"/>
    </source>
</evidence>
<dbReference type="InterPro" id="IPR029060">
    <property type="entry name" value="PIN-like_dom_sf"/>
</dbReference>
<dbReference type="SMART" id="SM00279">
    <property type="entry name" value="HhH2"/>
    <property type="match status" value="1"/>
</dbReference>
<dbReference type="PROSITE" id="PS00447">
    <property type="entry name" value="DNA_POLYMERASE_A"/>
    <property type="match status" value="1"/>
</dbReference>
<dbReference type="SUPFAM" id="SSF56672">
    <property type="entry name" value="DNA/RNA polymerases"/>
    <property type="match status" value="1"/>
</dbReference>
<dbReference type="Gene3D" id="3.40.50.1010">
    <property type="entry name" value="5'-nuclease"/>
    <property type="match status" value="1"/>
</dbReference>
<dbReference type="InterPro" id="IPR020046">
    <property type="entry name" value="5-3_exonucl_a-hlix_arch_N"/>
</dbReference>
<dbReference type="NCBIfam" id="TIGR00593">
    <property type="entry name" value="pola"/>
    <property type="match status" value="1"/>
</dbReference>
<dbReference type="InterPro" id="IPR036397">
    <property type="entry name" value="RNaseH_sf"/>
</dbReference>
<dbReference type="InterPro" id="IPR002421">
    <property type="entry name" value="5-3_exonuclease"/>
</dbReference>
<dbReference type="SMART" id="SM00482">
    <property type="entry name" value="POLAc"/>
    <property type="match status" value="1"/>
</dbReference>
<dbReference type="EMBL" id="MHIM01000018">
    <property type="protein sequence ID" value="OGY52480.1"/>
    <property type="molecule type" value="Genomic_DNA"/>
</dbReference>
<dbReference type="AlphaFoldDB" id="A0A1G1YLC2"/>
<evidence type="ECO:0000256" key="6">
    <source>
        <dbReference type="ARBA" id="ARBA00022705"/>
    </source>
</evidence>
<keyword evidence="10 16" id="KW-0269">Exonuclease</keyword>
<dbReference type="InterPro" id="IPR012337">
    <property type="entry name" value="RNaseH-like_sf"/>
</dbReference>
<dbReference type="EC" id="2.7.7.7" evidence="2 15"/>
<comment type="function">
    <text evidence="16">In addition to polymerase activity, this DNA polymerase exhibits 3'-5' and 5'-3' exonuclease activity.</text>
</comment>
<keyword evidence="4 16" id="KW-0808">Transferase</keyword>
<evidence type="ECO:0000259" key="18">
    <source>
        <dbReference type="SMART" id="SM00475"/>
    </source>
</evidence>
<gene>
    <name evidence="16" type="primary">polA</name>
    <name evidence="20" type="ORF">A3A02_03455</name>
</gene>
<evidence type="ECO:0000256" key="5">
    <source>
        <dbReference type="ARBA" id="ARBA00022695"/>
    </source>
</evidence>
<dbReference type="SUPFAM" id="SSF53098">
    <property type="entry name" value="Ribonuclease H-like"/>
    <property type="match status" value="1"/>
</dbReference>
<dbReference type="CDD" id="cd08637">
    <property type="entry name" value="DNA_pol_A_pol_I_C"/>
    <property type="match status" value="1"/>
</dbReference>
<organism evidence="20 21">
    <name type="scientific">Candidatus Buchananbacteria bacterium RIFCSPLOWO2_01_FULL_39_33</name>
    <dbReference type="NCBI Taxonomy" id="1797543"/>
    <lineage>
        <taxon>Bacteria</taxon>
        <taxon>Candidatus Buchananiibacteriota</taxon>
    </lineage>
</organism>
<dbReference type="GO" id="GO:0003887">
    <property type="term" value="F:DNA-directed DNA polymerase activity"/>
    <property type="evidence" value="ECO:0007669"/>
    <property type="project" value="UniProtKB-UniRule"/>
</dbReference>
<evidence type="ECO:0000256" key="4">
    <source>
        <dbReference type="ARBA" id="ARBA00022679"/>
    </source>
</evidence>
<keyword evidence="13 16" id="KW-0234">DNA repair</keyword>
<dbReference type="InterPro" id="IPR002298">
    <property type="entry name" value="DNA_polymerase_A"/>
</dbReference>
<evidence type="ECO:0000256" key="13">
    <source>
        <dbReference type="ARBA" id="ARBA00023204"/>
    </source>
</evidence>
<dbReference type="SMART" id="SM00474">
    <property type="entry name" value="35EXOc"/>
    <property type="match status" value="1"/>
</dbReference>
<comment type="caution">
    <text evidence="20">The sequence shown here is derived from an EMBL/GenBank/DDBJ whole genome shotgun (WGS) entry which is preliminary data.</text>
</comment>
<feature type="domain" description="DNA-directed DNA polymerase family A palm" evidence="19">
    <location>
        <begin position="678"/>
        <end position="884"/>
    </location>
</feature>
<dbReference type="GO" id="GO:0008409">
    <property type="term" value="F:5'-3' exonuclease activity"/>
    <property type="evidence" value="ECO:0007669"/>
    <property type="project" value="UniProtKB-UniRule"/>
</dbReference>
<dbReference type="CDD" id="cd06139">
    <property type="entry name" value="DNA_polA_I_Ecoli_like_exo"/>
    <property type="match status" value="1"/>
</dbReference>
<keyword evidence="9 16" id="KW-0378">Hydrolase</keyword>
<name>A0A1G1YLC2_9BACT</name>
<dbReference type="FunFam" id="1.10.150.20:FF:000002">
    <property type="entry name" value="DNA polymerase I"/>
    <property type="match status" value="1"/>
</dbReference>
<evidence type="ECO:0000313" key="21">
    <source>
        <dbReference type="Proteomes" id="UP000177376"/>
    </source>
</evidence>
<keyword evidence="7" id="KW-0540">Nuclease</keyword>
<dbReference type="GO" id="GO:0003677">
    <property type="term" value="F:DNA binding"/>
    <property type="evidence" value="ECO:0007669"/>
    <property type="project" value="UniProtKB-UniRule"/>
</dbReference>
<evidence type="ECO:0000256" key="1">
    <source>
        <dbReference type="ARBA" id="ARBA00007705"/>
    </source>
</evidence>
<keyword evidence="8 16" id="KW-0227">DNA damage</keyword>
<dbReference type="Gene3D" id="3.30.420.10">
    <property type="entry name" value="Ribonuclease H-like superfamily/Ribonuclease H"/>
    <property type="match status" value="1"/>
</dbReference>
<dbReference type="Gene3D" id="1.10.150.20">
    <property type="entry name" value="5' to 3' exonuclease, C-terminal subdomain"/>
    <property type="match status" value="2"/>
</dbReference>
<dbReference type="InterPro" id="IPR043502">
    <property type="entry name" value="DNA/RNA_pol_sf"/>
</dbReference>
<evidence type="ECO:0000256" key="12">
    <source>
        <dbReference type="ARBA" id="ARBA00023125"/>
    </source>
</evidence>
<keyword evidence="5 16" id="KW-0548">Nucleotidyltransferase</keyword>
<dbReference type="FunFam" id="1.20.1060.10:FF:000001">
    <property type="entry name" value="DNA polymerase I"/>
    <property type="match status" value="1"/>
</dbReference>
<evidence type="ECO:0000259" key="19">
    <source>
        <dbReference type="SMART" id="SM00482"/>
    </source>
</evidence>
<dbReference type="CDD" id="cd09859">
    <property type="entry name" value="PIN_53EXO"/>
    <property type="match status" value="1"/>
</dbReference>
<dbReference type="SUPFAM" id="SSF47807">
    <property type="entry name" value="5' to 3' exonuclease, C-terminal subdomain"/>
    <property type="match status" value="1"/>
</dbReference>
<dbReference type="Pfam" id="PF02739">
    <property type="entry name" value="5_3_exonuc_N"/>
    <property type="match status" value="1"/>
</dbReference>
<evidence type="ECO:0000256" key="15">
    <source>
        <dbReference type="NCBIfam" id="TIGR00593"/>
    </source>
</evidence>
<keyword evidence="11 16" id="KW-0239">DNA-directed DNA polymerase</keyword>
<protein>
    <recommendedName>
        <fullName evidence="3 15">DNA polymerase I</fullName>
        <ecNumber evidence="2 15">2.7.7.7</ecNumber>
    </recommendedName>
</protein>
<dbReference type="PANTHER" id="PTHR10133">
    <property type="entry name" value="DNA POLYMERASE I"/>
    <property type="match status" value="1"/>
</dbReference>
<evidence type="ECO:0000259" key="17">
    <source>
        <dbReference type="SMART" id="SM00474"/>
    </source>
</evidence>
<dbReference type="GO" id="GO:0008408">
    <property type="term" value="F:3'-5' exonuclease activity"/>
    <property type="evidence" value="ECO:0007669"/>
    <property type="project" value="UniProtKB-UniRule"/>
</dbReference>
<dbReference type="Proteomes" id="UP000177376">
    <property type="component" value="Unassembled WGS sequence"/>
</dbReference>
<dbReference type="PANTHER" id="PTHR10133:SF27">
    <property type="entry name" value="DNA POLYMERASE NU"/>
    <property type="match status" value="1"/>
</dbReference>
<comment type="catalytic activity">
    <reaction evidence="14 16">
        <text>DNA(n) + a 2'-deoxyribonucleoside 5'-triphosphate = DNA(n+1) + diphosphate</text>
        <dbReference type="Rhea" id="RHEA:22508"/>
        <dbReference type="Rhea" id="RHEA-COMP:17339"/>
        <dbReference type="Rhea" id="RHEA-COMP:17340"/>
        <dbReference type="ChEBI" id="CHEBI:33019"/>
        <dbReference type="ChEBI" id="CHEBI:61560"/>
        <dbReference type="ChEBI" id="CHEBI:173112"/>
        <dbReference type="EC" id="2.7.7.7"/>
    </reaction>
</comment>
<dbReference type="InterPro" id="IPR019760">
    <property type="entry name" value="DNA-dir_DNA_pol_A_CS"/>
</dbReference>
<dbReference type="GO" id="GO:0006261">
    <property type="term" value="P:DNA-templated DNA replication"/>
    <property type="evidence" value="ECO:0007669"/>
    <property type="project" value="UniProtKB-UniRule"/>
</dbReference>
<dbReference type="SUPFAM" id="SSF88723">
    <property type="entry name" value="PIN domain-like"/>
    <property type="match status" value="1"/>
</dbReference>
<comment type="similarity">
    <text evidence="1 16">Belongs to the DNA polymerase type-A family.</text>
</comment>
<evidence type="ECO:0000256" key="7">
    <source>
        <dbReference type="ARBA" id="ARBA00022722"/>
    </source>
</evidence>
<keyword evidence="6 16" id="KW-0235">DNA replication</keyword>
<dbReference type="CDD" id="cd09898">
    <property type="entry name" value="H3TH_53EXO"/>
    <property type="match status" value="1"/>
</dbReference>
<dbReference type="FunFam" id="1.10.150.20:FF:000003">
    <property type="entry name" value="DNA polymerase I"/>
    <property type="match status" value="1"/>
</dbReference>
<keyword evidence="12 16" id="KW-0238">DNA-binding</keyword>
<evidence type="ECO:0000256" key="9">
    <source>
        <dbReference type="ARBA" id="ARBA00022801"/>
    </source>
</evidence>
<evidence type="ECO:0000256" key="3">
    <source>
        <dbReference type="ARBA" id="ARBA00020311"/>
    </source>
</evidence>
<dbReference type="Pfam" id="PF01367">
    <property type="entry name" value="5_3_exonuc"/>
    <property type="match status" value="1"/>
</dbReference>
<accession>A0A1G1YLC2</accession>
<evidence type="ECO:0000256" key="2">
    <source>
        <dbReference type="ARBA" id="ARBA00012417"/>
    </source>
</evidence>
<evidence type="ECO:0000313" key="20">
    <source>
        <dbReference type="EMBL" id="OGY52480.1"/>
    </source>
</evidence>
<dbReference type="InterPro" id="IPR002562">
    <property type="entry name" value="3'-5'_exonuclease_dom"/>
</dbReference>
<dbReference type="Pfam" id="PF00476">
    <property type="entry name" value="DNA_pol_A"/>
    <property type="match status" value="1"/>
</dbReference>
<dbReference type="NCBIfam" id="NF004397">
    <property type="entry name" value="PRK05755.1"/>
    <property type="match status" value="1"/>
</dbReference>
<dbReference type="Gene3D" id="1.20.1060.10">
    <property type="entry name" value="Taq DNA Polymerase, Chain T, domain 4"/>
    <property type="match status" value="1"/>
</dbReference>
<dbReference type="InterPro" id="IPR036279">
    <property type="entry name" value="5-3_exonuclease_C_sf"/>
</dbReference>